<dbReference type="Gene3D" id="3.40.50.1000">
    <property type="entry name" value="HAD superfamily/HAD-like"/>
    <property type="match status" value="1"/>
</dbReference>
<dbReference type="SFLD" id="SFLDG01129">
    <property type="entry name" value="C1.5:_HAD__Beta-PGM__Phosphata"/>
    <property type="match status" value="1"/>
</dbReference>
<dbReference type="PANTHER" id="PTHR43611:SF3">
    <property type="entry name" value="FLAVIN MONONUCLEOTIDE HYDROLASE 1, CHLOROPLATIC"/>
    <property type="match status" value="1"/>
</dbReference>
<dbReference type="SFLD" id="SFLDS00003">
    <property type="entry name" value="Haloacid_Dehalogenase"/>
    <property type="match status" value="1"/>
</dbReference>
<name>A0A1M5H4S1_9BACT</name>
<dbReference type="Pfam" id="PF00702">
    <property type="entry name" value="Hydrolase"/>
    <property type="match status" value="1"/>
</dbReference>
<dbReference type="InterPro" id="IPR036412">
    <property type="entry name" value="HAD-like_sf"/>
</dbReference>
<organism evidence="1 2">
    <name type="scientific">Cnuella takakiae</name>
    <dbReference type="NCBI Taxonomy" id="1302690"/>
    <lineage>
        <taxon>Bacteria</taxon>
        <taxon>Pseudomonadati</taxon>
        <taxon>Bacteroidota</taxon>
        <taxon>Chitinophagia</taxon>
        <taxon>Chitinophagales</taxon>
        <taxon>Chitinophagaceae</taxon>
        <taxon>Cnuella</taxon>
    </lineage>
</organism>
<reference evidence="1 2" key="1">
    <citation type="submission" date="2016-11" db="EMBL/GenBank/DDBJ databases">
        <authorList>
            <person name="Jaros S."/>
            <person name="Januszkiewicz K."/>
            <person name="Wedrychowicz H."/>
        </authorList>
    </citation>
    <scope>NUCLEOTIDE SEQUENCE [LARGE SCALE GENOMIC DNA]</scope>
    <source>
        <strain evidence="1 2">DSM 26897</strain>
    </source>
</reference>
<keyword evidence="2" id="KW-1185">Reference proteome</keyword>
<dbReference type="AlphaFoldDB" id="A0A1M5H4S1"/>
<accession>A0A1M5H4S1</accession>
<evidence type="ECO:0000313" key="2">
    <source>
        <dbReference type="Proteomes" id="UP000184368"/>
    </source>
</evidence>
<dbReference type="EMBL" id="FQUO01000018">
    <property type="protein sequence ID" value="SHG10905.1"/>
    <property type="molecule type" value="Genomic_DNA"/>
</dbReference>
<dbReference type="RefSeq" id="WP_073046866.1">
    <property type="nucleotide sequence ID" value="NZ_FQUO01000018.1"/>
</dbReference>
<dbReference type="OrthoDB" id="9797415at2"/>
<dbReference type="InterPro" id="IPR023214">
    <property type="entry name" value="HAD_sf"/>
</dbReference>
<proteinExistence type="predicted"/>
<dbReference type="NCBIfam" id="TIGR01509">
    <property type="entry name" value="HAD-SF-IA-v3"/>
    <property type="match status" value="1"/>
</dbReference>
<dbReference type="PANTHER" id="PTHR43611">
    <property type="entry name" value="ALPHA-D-GLUCOSE 1-PHOSPHATE PHOSPHATASE"/>
    <property type="match status" value="1"/>
</dbReference>
<gene>
    <name evidence="1" type="ORF">SAMN05444008_11830</name>
</gene>
<dbReference type="CDD" id="cd02603">
    <property type="entry name" value="HAD_sEH-N_like"/>
    <property type="match status" value="1"/>
</dbReference>
<dbReference type="SUPFAM" id="SSF56784">
    <property type="entry name" value="HAD-like"/>
    <property type="match status" value="1"/>
</dbReference>
<dbReference type="Proteomes" id="UP000184368">
    <property type="component" value="Unassembled WGS sequence"/>
</dbReference>
<dbReference type="InterPro" id="IPR006439">
    <property type="entry name" value="HAD-SF_hydro_IA"/>
</dbReference>
<dbReference type="STRING" id="1302690.BUE76_03755"/>
<evidence type="ECO:0000313" key="1">
    <source>
        <dbReference type="EMBL" id="SHG10905.1"/>
    </source>
</evidence>
<sequence>MTQPKAIIFDLGNVLVDWNPDYLFRKIITDEERRKFFLTNICNLHWNELQDGGRTIAEGTAELLAQYPEWEEQIRAYYDRWTEMFNGPIEGTVEIFRQLKAQDGYKFYALTNWSAELFPIALELFPFFHWFDGRVVSGEEGMRKPDPAFFQLLLDRFGLQANEVLFIDDNLRNVTAAEGIGMDSIRFENPQQLQAALAQRGIVVNL</sequence>
<protein>
    <submittedName>
        <fullName evidence="1">2-haloacid dehalogenase</fullName>
    </submittedName>
</protein>
<dbReference type="PRINTS" id="PR00413">
    <property type="entry name" value="HADHALOGNASE"/>
</dbReference>